<feature type="chain" id="PRO_5005851708" description="C1q domain-containing protein" evidence="1">
    <location>
        <begin position="35"/>
        <end position="269"/>
    </location>
</feature>
<keyword evidence="1" id="KW-0732">Signal</keyword>
<dbReference type="AlphaFoldDB" id="A0A0N0IUY0"/>
<reference evidence="3" key="2">
    <citation type="submission" date="2015-09" db="EMBL/GenBank/DDBJ databases">
        <title>Draft genome sequence of a multidrug-resistant Chryseobacterium indologenes isolate from Malaysia.</title>
        <authorList>
            <person name="Yu C.Y."/>
            <person name="Ang G.Y."/>
            <person name="Chan K.-G."/>
        </authorList>
    </citation>
    <scope>NUCLEOTIDE SEQUENCE [LARGE SCALE GENOMIC DNA]</scope>
    <source>
        <strain evidence="3">CI_885</strain>
    </source>
</reference>
<name>A0A0N0IUY0_CHRID</name>
<dbReference type="PATRIC" id="fig|253.9.peg.1222"/>
<evidence type="ECO:0008006" key="4">
    <source>
        <dbReference type="Google" id="ProtNLM"/>
    </source>
</evidence>
<evidence type="ECO:0000313" key="3">
    <source>
        <dbReference type="Proteomes" id="UP000037953"/>
    </source>
</evidence>
<dbReference type="Proteomes" id="UP000037953">
    <property type="component" value="Unassembled WGS sequence"/>
</dbReference>
<reference evidence="2 3" key="1">
    <citation type="journal article" date="2015" name="Genom Data">
        <title>Draft genome sequence of a multidrug-resistant Chryseobacterium indologenes isolate from Malaysia.</title>
        <authorList>
            <person name="Yu C.Y."/>
            <person name="Ang G.Y."/>
            <person name="Cheng H.J."/>
            <person name="Cheong Y.M."/>
            <person name="Yin W.F."/>
            <person name="Chan K.G."/>
        </authorList>
    </citation>
    <scope>NUCLEOTIDE SEQUENCE [LARGE SCALE GENOMIC DNA]</scope>
    <source>
        <strain evidence="2 3">CI_885</strain>
    </source>
</reference>
<organism evidence="2 3">
    <name type="scientific">Chryseobacterium indologenes</name>
    <name type="common">Flavobacterium indologenes</name>
    <dbReference type="NCBI Taxonomy" id="253"/>
    <lineage>
        <taxon>Bacteria</taxon>
        <taxon>Pseudomonadati</taxon>
        <taxon>Bacteroidota</taxon>
        <taxon>Flavobacteriia</taxon>
        <taxon>Flavobacteriales</taxon>
        <taxon>Weeksellaceae</taxon>
        <taxon>Chryseobacterium group</taxon>
        <taxon>Chryseobacterium</taxon>
    </lineage>
</organism>
<gene>
    <name evidence="2" type="ORF">AOB46_16405</name>
</gene>
<accession>A0A0N0IUY0</accession>
<sequence length="269" mass="28898">MKKHYHFLNIVNKLINRKAMVCLLLSVSYGHAMAQLGSVGIGTDNPHPSAILDITASDKGLMLPVVSLTSAADKITVPNPKVGFVIYNKSIAGTGKNAVKKGPYVYNGTAWELMWTKAESKAEVPKIPFVKPVFAASNTNISATFAAGSSNLLTFNTLYRDEPAGALGQGATYNRYLIQERGVYIITYAVEIRANTAAVGTTTFQILKNGTPVHKFISSKDQLAAFAGASNTFATNLEVGDSISFQLIFSGSAYRIVTPNVSIRKISNQ</sequence>
<evidence type="ECO:0000313" key="2">
    <source>
        <dbReference type="EMBL" id="KPE50041.1"/>
    </source>
</evidence>
<dbReference type="OrthoDB" id="933310at2"/>
<proteinExistence type="predicted"/>
<evidence type="ECO:0000256" key="1">
    <source>
        <dbReference type="SAM" id="SignalP"/>
    </source>
</evidence>
<dbReference type="Gene3D" id="2.60.120.40">
    <property type="match status" value="1"/>
</dbReference>
<dbReference type="InterPro" id="IPR008983">
    <property type="entry name" value="Tumour_necrosis_fac-like_dom"/>
</dbReference>
<feature type="signal peptide" evidence="1">
    <location>
        <begin position="1"/>
        <end position="34"/>
    </location>
</feature>
<dbReference type="EMBL" id="LJOD01000012">
    <property type="protein sequence ID" value="KPE50041.1"/>
    <property type="molecule type" value="Genomic_DNA"/>
</dbReference>
<protein>
    <recommendedName>
        <fullName evidence="4">C1q domain-containing protein</fullName>
    </recommendedName>
</protein>
<comment type="caution">
    <text evidence="2">The sequence shown here is derived from an EMBL/GenBank/DDBJ whole genome shotgun (WGS) entry which is preliminary data.</text>
</comment>